<comment type="caution">
    <text evidence="4">The sequence shown here is derived from an EMBL/GenBank/DDBJ whole genome shotgun (WGS) entry which is preliminary data.</text>
</comment>
<dbReference type="NCBIfam" id="TIGR02601">
    <property type="entry name" value="autotrns_rpt"/>
    <property type="match status" value="1"/>
</dbReference>
<dbReference type="InterPro" id="IPR013424">
    <property type="entry name" value="Ice-binding_C"/>
</dbReference>
<feature type="signal peptide" evidence="2">
    <location>
        <begin position="1"/>
        <end position="29"/>
    </location>
</feature>
<name>A0ABP0LEN8_9DINO</name>
<evidence type="ECO:0000256" key="2">
    <source>
        <dbReference type="SAM" id="SignalP"/>
    </source>
</evidence>
<proteinExistence type="predicted"/>
<sequence length="1166" mass="120591">MIRRVFNLFLCSVALVCCGVSAPYAFAEGESLAEFAWNELAGGTHSWTDTSPSNWTAPTPVATGNPLYPLWSDIPGNDDYPDEPTHTDADPATIGPVVGANLSVGLTGDLTVNIPTDVTIASLQLGVAGRTTTIGSTGGRLLMKHDEPNVSVMIPHPDPPEDMPDAMVDEYTFAYNGGRAVIFSNGGGAATNVISAVVGSTETIEFAGDNTITLSGGIQEIAVDVADDERANQTNFRSHIGTYDLSLPIEGQTRVIVSGVTTTVVDNLNNNDDPPSPEDIPLFLNAGGTYQQEFLSDDNLETAMGHPHGILDMAGGITGPGRVRLGSESRGSGVAPLSTVVLYNNSYTGRTIVDRGNVVLRHNNAFGTGPVANGNPADGLGFNLIVAPGPTESGSVERVLENDFDLPHDFTVKSANGDHSLTINGDTSASNSGAWVNLLPAGEQLTINGQVWTNDNQENRYGFDGSGTTVVRGRVIAWDAVAKPNVPPNGTATRIEKHGTGAVYIESSLGPDGVVGGDDDHNNSTTWTNNLSSVSGGQEATIIIDGGNLHFRVVNDMGAGNLEVESSGGAIGIDSGTVAAASSINSRFSRSAAYVGPFENTTFPTLQQDVQRSNAWDHGGLMLTNAADASANLNFTSGSLVNMQDMTVAAPEGGMTYTGTITPAALEYRIGNITGSPTTYRLGGGSGTLTIPTSKLTGSNALLVTNGGDYRNPNGEDRVRLGMVKLQGTNSYTGPTTVTGKYQNTLQDRAIGDGASGNTRQYHGTTLAVDQIGAIGSGPLMVQGSTLRYEGAGESTSRLFTVGTQGATLDASGSGAINFTSTTALTMDTAEARGGNISTGFSAGANQIVGFFHTDDLVIGMELSYPNTGGGDPFETTITDIISPTRIQIADAITNSASTTVRTVTFTDTERTFALTGDNTQNNILSPAITDSTNSGVVNVEKSGVGKWILNGANTYTGDTNVLQGTLGVMDGIGTLAAGTNLMLEDGAALEFEINSAGTPGTNYDQLTIAGDATLAGLIDVSILGSASSGQTFDIITTSGGTIDMTGLSVIGDGNFTLSLESMDTVLRLTAAAVGGLAGDYNDDGVVNLADYVVWRNNLGSTTAMLPGDNTPGIVDQNDYTVWKNNFGMTSGAVASIASQQNVPEPSTMVMLLAAAALAVTAKRRA</sequence>
<dbReference type="Pfam" id="PF07589">
    <property type="entry name" value="PEP-CTERM"/>
    <property type="match status" value="1"/>
</dbReference>
<gene>
    <name evidence="4" type="ORF">SCF082_LOCUS22156</name>
</gene>
<feature type="domain" description="Ice-binding protein C-terminal" evidence="3">
    <location>
        <begin position="1143"/>
        <end position="1165"/>
    </location>
</feature>
<dbReference type="InterPro" id="IPR013425">
    <property type="entry name" value="Autotrns_rpt"/>
</dbReference>
<feature type="chain" id="PRO_5045197473" evidence="2">
    <location>
        <begin position="30"/>
        <end position="1166"/>
    </location>
</feature>
<keyword evidence="5" id="KW-1185">Reference proteome</keyword>
<dbReference type="Proteomes" id="UP001642464">
    <property type="component" value="Unassembled WGS sequence"/>
</dbReference>
<evidence type="ECO:0000256" key="1">
    <source>
        <dbReference type="ARBA" id="ARBA00022729"/>
    </source>
</evidence>
<keyword evidence="1 2" id="KW-0732">Signal</keyword>
<dbReference type="NCBIfam" id="TIGR02595">
    <property type="entry name" value="PEP_CTERM"/>
    <property type="match status" value="1"/>
</dbReference>
<evidence type="ECO:0000259" key="3">
    <source>
        <dbReference type="Pfam" id="PF07589"/>
    </source>
</evidence>
<protein>
    <submittedName>
        <fullName evidence="4">Autotransporter-associated beta strand repeat protein</fullName>
    </submittedName>
</protein>
<dbReference type="InterPro" id="IPR036439">
    <property type="entry name" value="Dockerin_dom_sf"/>
</dbReference>
<reference evidence="4 5" key="1">
    <citation type="submission" date="2024-02" db="EMBL/GenBank/DDBJ databases">
        <authorList>
            <person name="Chen Y."/>
            <person name="Shah S."/>
            <person name="Dougan E. K."/>
            <person name="Thang M."/>
            <person name="Chan C."/>
        </authorList>
    </citation>
    <scope>NUCLEOTIDE SEQUENCE [LARGE SCALE GENOMIC DNA]</scope>
</reference>
<evidence type="ECO:0000313" key="5">
    <source>
        <dbReference type="Proteomes" id="UP001642464"/>
    </source>
</evidence>
<dbReference type="Gene3D" id="1.10.1330.10">
    <property type="entry name" value="Dockerin domain"/>
    <property type="match status" value="1"/>
</dbReference>
<accession>A0ABP0LEN8</accession>
<evidence type="ECO:0000313" key="4">
    <source>
        <dbReference type="EMBL" id="CAK9037448.1"/>
    </source>
</evidence>
<dbReference type="EMBL" id="CAXAMM010015891">
    <property type="protein sequence ID" value="CAK9037448.1"/>
    <property type="molecule type" value="Genomic_DNA"/>
</dbReference>
<dbReference type="Pfam" id="PF12951">
    <property type="entry name" value="PATR"/>
    <property type="match status" value="2"/>
</dbReference>
<organism evidence="4 5">
    <name type="scientific">Durusdinium trenchii</name>
    <dbReference type="NCBI Taxonomy" id="1381693"/>
    <lineage>
        <taxon>Eukaryota</taxon>
        <taxon>Sar</taxon>
        <taxon>Alveolata</taxon>
        <taxon>Dinophyceae</taxon>
        <taxon>Suessiales</taxon>
        <taxon>Symbiodiniaceae</taxon>
        <taxon>Durusdinium</taxon>
    </lineage>
</organism>